<dbReference type="GO" id="GO:0002181">
    <property type="term" value="P:cytoplasmic translation"/>
    <property type="evidence" value="ECO:0007669"/>
    <property type="project" value="TreeGrafter"/>
</dbReference>
<sequence length="181" mass="20561">MKTLLSNETVDIPENVNITLKGSTVLVKGQRGTLWRDFNHINVELSFLGKKKKRLRVDKWWGNRKELATVHTICSHLENMTKGVTLGFHYKVRSVSAHFPINVFIQENGIWMKTGVACSVSQTQKDKLIFEGNDIELVINSVILTCSNSQNFEKRRVFPGNTYLDISALACSLCFLNVARF</sequence>
<dbReference type="GeneTree" id="ENSGT00390000015224"/>
<evidence type="ECO:0000256" key="1">
    <source>
        <dbReference type="ARBA" id="ARBA00009356"/>
    </source>
</evidence>
<reference evidence="7" key="1">
    <citation type="submission" date="2025-08" db="UniProtKB">
        <authorList>
            <consortium name="Ensembl"/>
        </authorList>
    </citation>
    <scope>IDENTIFICATION</scope>
</reference>
<dbReference type="PANTHER" id="PTHR11655">
    <property type="entry name" value="60S/50S RIBOSOMAL PROTEIN L6/L9"/>
    <property type="match status" value="1"/>
</dbReference>
<accession>A0A8D2IH83</accession>
<dbReference type="GO" id="GO:0003735">
    <property type="term" value="F:structural constituent of ribosome"/>
    <property type="evidence" value="ECO:0007669"/>
    <property type="project" value="InterPro"/>
</dbReference>
<protein>
    <recommendedName>
        <fullName evidence="4">Large ribosomal subunit protein uL6</fullName>
    </recommendedName>
    <alternativeName>
        <fullName evidence="5">60S ribosomal protein L9</fullName>
    </alternativeName>
</protein>
<evidence type="ECO:0000256" key="3">
    <source>
        <dbReference type="ARBA" id="ARBA00023274"/>
    </source>
</evidence>
<reference evidence="7" key="2">
    <citation type="submission" date="2025-09" db="UniProtKB">
        <authorList>
            <consortium name="Ensembl"/>
        </authorList>
    </citation>
    <scope>IDENTIFICATION</scope>
</reference>
<dbReference type="Pfam" id="PF00347">
    <property type="entry name" value="Ribosomal_L6"/>
    <property type="match status" value="1"/>
</dbReference>
<evidence type="ECO:0000256" key="2">
    <source>
        <dbReference type="ARBA" id="ARBA00022980"/>
    </source>
</evidence>
<keyword evidence="2" id="KW-0689">Ribosomal protein</keyword>
<dbReference type="InterPro" id="IPR020040">
    <property type="entry name" value="Ribosomal_uL6_a/b-dom"/>
</dbReference>
<dbReference type="PANTHER" id="PTHR11655:SF16">
    <property type="entry name" value="60S RIBOSOMAL PROTEIN L9"/>
    <property type="match status" value="1"/>
</dbReference>
<dbReference type="SUPFAM" id="SSF56053">
    <property type="entry name" value="Ribosomal protein L6"/>
    <property type="match status" value="2"/>
</dbReference>
<dbReference type="GO" id="GO:0022625">
    <property type="term" value="C:cytosolic large ribosomal subunit"/>
    <property type="evidence" value="ECO:0007669"/>
    <property type="project" value="TreeGrafter"/>
</dbReference>
<evidence type="ECO:0000313" key="7">
    <source>
        <dbReference type="Ensembl" id="ENSUPAP00010028770.1"/>
    </source>
</evidence>
<evidence type="ECO:0000259" key="6">
    <source>
        <dbReference type="Pfam" id="PF00347"/>
    </source>
</evidence>
<keyword evidence="8" id="KW-1185">Reference proteome</keyword>
<dbReference type="FunFam" id="3.90.930.12:FF:000005">
    <property type="entry name" value="60S ribosomal protein L9"/>
    <property type="match status" value="1"/>
</dbReference>
<dbReference type="Gene3D" id="3.90.930.12">
    <property type="entry name" value="Ribosomal protein L6, alpha-beta domain"/>
    <property type="match status" value="2"/>
</dbReference>
<dbReference type="AlphaFoldDB" id="A0A8D2IH83"/>
<dbReference type="InterPro" id="IPR000702">
    <property type="entry name" value="Ribosomal_uL6-like"/>
</dbReference>
<feature type="domain" description="Large ribosomal subunit protein uL6 alpha-beta" evidence="6">
    <location>
        <begin position="12"/>
        <end position="85"/>
    </location>
</feature>
<name>A0A8D2IH83_UROPR</name>
<evidence type="ECO:0000313" key="8">
    <source>
        <dbReference type="Proteomes" id="UP000694417"/>
    </source>
</evidence>
<evidence type="ECO:0000256" key="5">
    <source>
        <dbReference type="ARBA" id="ARBA00035349"/>
    </source>
</evidence>
<comment type="similarity">
    <text evidence="1">Belongs to the universal ribosomal protein uL6 family.</text>
</comment>
<dbReference type="Proteomes" id="UP000694417">
    <property type="component" value="Unplaced"/>
</dbReference>
<keyword evidence="3" id="KW-0687">Ribonucleoprotein</keyword>
<proteinExistence type="inferred from homology"/>
<organism evidence="7 8">
    <name type="scientific">Urocitellus parryii</name>
    <name type="common">Arctic ground squirrel</name>
    <name type="synonym">Spermophilus parryii</name>
    <dbReference type="NCBI Taxonomy" id="9999"/>
    <lineage>
        <taxon>Eukaryota</taxon>
        <taxon>Metazoa</taxon>
        <taxon>Chordata</taxon>
        <taxon>Craniata</taxon>
        <taxon>Vertebrata</taxon>
        <taxon>Euteleostomi</taxon>
        <taxon>Mammalia</taxon>
        <taxon>Eutheria</taxon>
        <taxon>Euarchontoglires</taxon>
        <taxon>Glires</taxon>
        <taxon>Rodentia</taxon>
        <taxon>Sciuromorpha</taxon>
        <taxon>Sciuridae</taxon>
        <taxon>Xerinae</taxon>
        <taxon>Marmotini</taxon>
        <taxon>Urocitellus</taxon>
    </lineage>
</organism>
<dbReference type="GO" id="GO:0019843">
    <property type="term" value="F:rRNA binding"/>
    <property type="evidence" value="ECO:0007669"/>
    <property type="project" value="InterPro"/>
</dbReference>
<evidence type="ECO:0000256" key="4">
    <source>
        <dbReference type="ARBA" id="ARBA00035246"/>
    </source>
</evidence>
<dbReference type="InterPro" id="IPR036789">
    <property type="entry name" value="Ribosomal_uL6-like_a/b-dom_sf"/>
</dbReference>
<dbReference type="Ensembl" id="ENSUPAT00010032740.1">
    <property type="protein sequence ID" value="ENSUPAP00010028770.1"/>
    <property type="gene ID" value="ENSUPAG00010022699.1"/>
</dbReference>